<dbReference type="InterPro" id="IPR029039">
    <property type="entry name" value="Flavoprotein-like_sf"/>
</dbReference>
<dbReference type="InterPro" id="IPR001226">
    <property type="entry name" value="Flavodoxin_CS"/>
</dbReference>
<evidence type="ECO:0000259" key="1">
    <source>
        <dbReference type="PROSITE" id="PS50902"/>
    </source>
</evidence>
<dbReference type="PANTHER" id="PTHR38030">
    <property type="entry name" value="PROTOPORPHYRINOGEN IX DEHYDROGENASE [MENAQUINONE]"/>
    <property type="match status" value="1"/>
</dbReference>
<dbReference type="OrthoDB" id="2146857at2"/>
<dbReference type="PANTHER" id="PTHR38030:SF2">
    <property type="entry name" value="PROTOPORPHYRINOGEN IX DEHYDROGENASE [QUINONE]"/>
    <property type="match status" value="1"/>
</dbReference>
<dbReference type="AlphaFoldDB" id="A0A1H6I1T6"/>
<proteinExistence type="predicted"/>
<sequence length="176" mass="20273">MKTLIIYSSQTGFTQRYAEWIADELRAEILSIKKAIKKEDSYFKDYDAIIYGGWVSVEKINRAEWFTSRIESWKEKKLAIFGVGASPAFYSGVDKLLEKALTDDQKKYARAFYCQGGLDYDKMSLGSKMLMKTFAAMLKSKKTKDEDEKAMIEAISESHDFSNPKYIEPIVAYMKK</sequence>
<reference evidence="2 3" key="1">
    <citation type="submission" date="2016-10" db="EMBL/GenBank/DDBJ databases">
        <authorList>
            <person name="de Groot N.N."/>
        </authorList>
    </citation>
    <scope>NUCLEOTIDE SEQUENCE [LARGE SCALE GENOMIC DNA]</scope>
    <source>
        <strain evidence="2 3">YAD2003</strain>
    </source>
</reference>
<dbReference type="GO" id="GO:0070819">
    <property type="term" value="F:menaquinone-dependent protoporphyrinogen oxidase activity"/>
    <property type="evidence" value="ECO:0007669"/>
    <property type="project" value="TreeGrafter"/>
</dbReference>
<evidence type="ECO:0000313" key="2">
    <source>
        <dbReference type="EMBL" id="SEH42014.1"/>
    </source>
</evidence>
<feature type="domain" description="Flavodoxin-like" evidence="1">
    <location>
        <begin position="3"/>
        <end position="139"/>
    </location>
</feature>
<dbReference type="RefSeq" id="WP_074714367.1">
    <property type="nucleotide sequence ID" value="NZ_FNWV01000001.1"/>
</dbReference>
<dbReference type="PROSITE" id="PS00201">
    <property type="entry name" value="FLAVODOXIN"/>
    <property type="match status" value="1"/>
</dbReference>
<organism evidence="2 3">
    <name type="scientific">Ruminococcus flavefaciens</name>
    <dbReference type="NCBI Taxonomy" id="1265"/>
    <lineage>
        <taxon>Bacteria</taxon>
        <taxon>Bacillati</taxon>
        <taxon>Bacillota</taxon>
        <taxon>Clostridia</taxon>
        <taxon>Eubacteriales</taxon>
        <taxon>Oscillospiraceae</taxon>
        <taxon>Ruminococcus</taxon>
    </lineage>
</organism>
<gene>
    <name evidence="2" type="ORF">SAMN02910265_00566</name>
</gene>
<dbReference type="SUPFAM" id="SSF52218">
    <property type="entry name" value="Flavoproteins"/>
    <property type="match status" value="1"/>
</dbReference>
<dbReference type="Proteomes" id="UP000183190">
    <property type="component" value="Unassembled WGS sequence"/>
</dbReference>
<evidence type="ECO:0000313" key="3">
    <source>
        <dbReference type="Proteomes" id="UP000183190"/>
    </source>
</evidence>
<dbReference type="Pfam" id="PF12724">
    <property type="entry name" value="Flavodoxin_5"/>
    <property type="match status" value="1"/>
</dbReference>
<dbReference type="GO" id="GO:0009055">
    <property type="term" value="F:electron transfer activity"/>
    <property type="evidence" value="ECO:0007669"/>
    <property type="project" value="InterPro"/>
</dbReference>
<dbReference type="GO" id="GO:0010181">
    <property type="term" value="F:FMN binding"/>
    <property type="evidence" value="ECO:0007669"/>
    <property type="project" value="InterPro"/>
</dbReference>
<name>A0A1H6I1T6_RUMFL</name>
<protein>
    <submittedName>
        <fullName evidence="2">Protoporphyrinogen IX oxidase, menaquinone-dependent (Flavodoxin domain)</fullName>
    </submittedName>
</protein>
<dbReference type="GO" id="GO:0016651">
    <property type="term" value="F:oxidoreductase activity, acting on NAD(P)H"/>
    <property type="evidence" value="ECO:0007669"/>
    <property type="project" value="UniProtKB-ARBA"/>
</dbReference>
<dbReference type="EMBL" id="FNWV01000001">
    <property type="protein sequence ID" value="SEH42014.1"/>
    <property type="molecule type" value="Genomic_DNA"/>
</dbReference>
<dbReference type="PROSITE" id="PS50902">
    <property type="entry name" value="FLAVODOXIN_LIKE"/>
    <property type="match status" value="1"/>
</dbReference>
<dbReference type="InterPro" id="IPR052200">
    <property type="entry name" value="Protoporphyrinogen_IX_DH"/>
</dbReference>
<dbReference type="InterPro" id="IPR026816">
    <property type="entry name" value="Flavodoxin_dom"/>
</dbReference>
<dbReference type="InterPro" id="IPR008254">
    <property type="entry name" value="Flavodoxin/NO_synth"/>
</dbReference>
<dbReference type="GO" id="GO:0006783">
    <property type="term" value="P:heme biosynthetic process"/>
    <property type="evidence" value="ECO:0007669"/>
    <property type="project" value="TreeGrafter"/>
</dbReference>
<accession>A0A1H6I1T6</accession>
<dbReference type="Gene3D" id="3.40.50.360">
    <property type="match status" value="1"/>
</dbReference>